<name>A0A8J7GZS2_9FIRM</name>
<keyword evidence="1" id="KW-0472">Membrane</keyword>
<sequence>MLIKLVNWLRGYLIVQIRGISPERFINLCSYKKIFIWDISNKADIYQFKITVKNFKNLKPIIKKTGIVPRINQKRGFPFFLYRNRKRKGFFIGGFICILLVYIMSFFIWNISILGGSKYTPEAMVKFLNDNKVYTGILKKKVDCQEIEETIRLAYKDIGWVSAEIKGTRLIIKITETNMPAPAEIAIAPSHMIATKDAIVQKIITRTGTPMVKPGDVIKKGDILVSGIITIKGDFEDILDLKPVIASADILCKSYYDYHEEFSMDYIKKIFTDEKKKGYYFTLLGKKIFLYNPSNSYNRYDIIVEENTLHITDTFYLPLRYGTVTAREYVQKESTYSQDEAIAIAKARLKRYLDRLIENNVLIIENNVTISIENNTCIAKGRIIVEEPAWEYKIVDESEWRIEQPDEHNGDNN</sequence>
<dbReference type="EMBL" id="JAEAGR010000011">
    <property type="protein sequence ID" value="MBH1941454.1"/>
    <property type="molecule type" value="Genomic_DNA"/>
</dbReference>
<accession>A0A8J7GZS2</accession>
<evidence type="ECO:0000313" key="2">
    <source>
        <dbReference type="EMBL" id="MBH1941454.1"/>
    </source>
</evidence>
<evidence type="ECO:0000256" key="1">
    <source>
        <dbReference type="SAM" id="Phobius"/>
    </source>
</evidence>
<keyword evidence="1" id="KW-1133">Transmembrane helix</keyword>
<keyword evidence="3" id="KW-1185">Reference proteome</keyword>
<evidence type="ECO:0000313" key="3">
    <source>
        <dbReference type="Proteomes" id="UP000623269"/>
    </source>
</evidence>
<keyword evidence="1" id="KW-0812">Transmembrane</keyword>
<proteinExistence type="predicted"/>
<dbReference type="RefSeq" id="WP_197661668.1">
    <property type="nucleotide sequence ID" value="NZ_JAEAGR010000011.1"/>
</dbReference>
<dbReference type="Pfam" id="PF06898">
    <property type="entry name" value="YqfD"/>
    <property type="match status" value="1"/>
</dbReference>
<protein>
    <submittedName>
        <fullName evidence="2">Sporulation protein YqfD</fullName>
    </submittedName>
</protein>
<gene>
    <name evidence="2" type="primary">yqfD</name>
    <name evidence="2" type="ORF">I5677_11175</name>
</gene>
<dbReference type="PIRSF" id="PIRSF029895">
    <property type="entry name" value="SpoIV"/>
    <property type="match status" value="1"/>
</dbReference>
<dbReference type="InterPro" id="IPR010690">
    <property type="entry name" value="YqfD"/>
</dbReference>
<organism evidence="2 3">
    <name type="scientific">Mobilitalea sibirica</name>
    <dbReference type="NCBI Taxonomy" id="1462919"/>
    <lineage>
        <taxon>Bacteria</taxon>
        <taxon>Bacillati</taxon>
        <taxon>Bacillota</taxon>
        <taxon>Clostridia</taxon>
        <taxon>Lachnospirales</taxon>
        <taxon>Lachnospiraceae</taxon>
        <taxon>Mobilitalea</taxon>
    </lineage>
</organism>
<dbReference type="NCBIfam" id="TIGR02876">
    <property type="entry name" value="spore_yqfD"/>
    <property type="match status" value="1"/>
</dbReference>
<feature type="transmembrane region" description="Helical" evidence="1">
    <location>
        <begin position="89"/>
        <end position="109"/>
    </location>
</feature>
<reference evidence="2" key="1">
    <citation type="submission" date="2020-12" db="EMBL/GenBank/DDBJ databases">
        <title>M. sibirica DSM 26468T genome.</title>
        <authorList>
            <person name="Thieme N."/>
            <person name="Rettenmaier R."/>
            <person name="Zverlov V."/>
            <person name="Liebl W."/>
        </authorList>
    </citation>
    <scope>NUCLEOTIDE SEQUENCE</scope>
    <source>
        <strain evidence="2">DSM 26468</strain>
    </source>
</reference>
<dbReference type="Proteomes" id="UP000623269">
    <property type="component" value="Unassembled WGS sequence"/>
</dbReference>
<comment type="caution">
    <text evidence="2">The sequence shown here is derived from an EMBL/GenBank/DDBJ whole genome shotgun (WGS) entry which is preliminary data.</text>
</comment>
<dbReference type="AlphaFoldDB" id="A0A8J7GZS2"/>